<dbReference type="PANTHER" id="PTHR10343">
    <property type="entry name" value="5'-AMP-ACTIVATED PROTEIN KINASE , BETA SUBUNIT"/>
    <property type="match status" value="1"/>
</dbReference>
<dbReference type="GeneID" id="30033988"/>
<dbReference type="SUPFAM" id="SSF81296">
    <property type="entry name" value="E set domains"/>
    <property type="match status" value="1"/>
</dbReference>
<feature type="compositionally biased region" description="Polar residues" evidence="2">
    <location>
        <begin position="152"/>
        <end position="165"/>
    </location>
</feature>
<feature type="region of interest" description="Disordered" evidence="2">
    <location>
        <begin position="264"/>
        <end position="286"/>
    </location>
</feature>
<dbReference type="SUPFAM" id="SSF160219">
    <property type="entry name" value="AMPKBI-like"/>
    <property type="match status" value="1"/>
</dbReference>
<dbReference type="InterPro" id="IPR037256">
    <property type="entry name" value="ASC_dom_sf"/>
</dbReference>
<organism evidence="4 5">
    <name type="scientific">Sugiyamaella lignohabitans</name>
    <dbReference type="NCBI Taxonomy" id="796027"/>
    <lineage>
        <taxon>Eukaryota</taxon>
        <taxon>Fungi</taxon>
        <taxon>Dikarya</taxon>
        <taxon>Ascomycota</taxon>
        <taxon>Saccharomycotina</taxon>
        <taxon>Dipodascomycetes</taxon>
        <taxon>Dipodascales</taxon>
        <taxon>Trichomonascaceae</taxon>
        <taxon>Sugiyamaella</taxon>
    </lineage>
</organism>
<dbReference type="InterPro" id="IPR014756">
    <property type="entry name" value="Ig_E-set"/>
</dbReference>
<dbReference type="AlphaFoldDB" id="A0A161HLX8"/>
<feature type="compositionally biased region" description="Polar residues" evidence="2">
    <location>
        <begin position="274"/>
        <end position="286"/>
    </location>
</feature>
<evidence type="ECO:0000256" key="2">
    <source>
        <dbReference type="SAM" id="MobiDB-lite"/>
    </source>
</evidence>
<dbReference type="GO" id="GO:0031588">
    <property type="term" value="C:nucleotide-activated protein kinase complex"/>
    <property type="evidence" value="ECO:0007669"/>
    <property type="project" value="TreeGrafter"/>
</dbReference>
<dbReference type="GO" id="GO:0005737">
    <property type="term" value="C:cytoplasm"/>
    <property type="evidence" value="ECO:0007669"/>
    <property type="project" value="TreeGrafter"/>
</dbReference>
<dbReference type="EMBL" id="CP014503">
    <property type="protein sequence ID" value="ANB14517.1"/>
    <property type="molecule type" value="Genomic_DNA"/>
</dbReference>
<dbReference type="PANTHER" id="PTHR10343:SF84">
    <property type="entry name" value="5'-AMP-ACTIVATED PROTEIN KINASE SUBUNIT BETA-1"/>
    <property type="match status" value="1"/>
</dbReference>
<dbReference type="InterPro" id="IPR050827">
    <property type="entry name" value="CRP1_MDG1_kinase"/>
</dbReference>
<comment type="similarity">
    <text evidence="1">Belongs to the 5'-AMP-activated protein kinase beta subunit family.</text>
</comment>
<dbReference type="InterPro" id="IPR006828">
    <property type="entry name" value="ASC_dom"/>
</dbReference>
<evidence type="ECO:0000259" key="3">
    <source>
        <dbReference type="SMART" id="SM01010"/>
    </source>
</evidence>
<dbReference type="KEGG" id="slb:AWJ20_2112"/>
<accession>A0A161HLX8</accession>
<evidence type="ECO:0000313" key="4">
    <source>
        <dbReference type="EMBL" id="ANB14517.1"/>
    </source>
</evidence>
<dbReference type="InterPro" id="IPR032640">
    <property type="entry name" value="AMPK1_CBM"/>
</dbReference>
<name>A0A161HLX8_9ASCO</name>
<dbReference type="Proteomes" id="UP000189580">
    <property type="component" value="Chromosome b"/>
</dbReference>
<dbReference type="Pfam" id="PF16561">
    <property type="entry name" value="AMPK1_CBM"/>
    <property type="match status" value="2"/>
</dbReference>
<dbReference type="GO" id="GO:0007165">
    <property type="term" value="P:signal transduction"/>
    <property type="evidence" value="ECO:0007669"/>
    <property type="project" value="TreeGrafter"/>
</dbReference>
<evidence type="ECO:0000313" key="5">
    <source>
        <dbReference type="Proteomes" id="UP000189580"/>
    </source>
</evidence>
<dbReference type="SMART" id="SM01010">
    <property type="entry name" value="AMPKBI"/>
    <property type="match status" value="1"/>
</dbReference>
<dbReference type="GO" id="GO:0005634">
    <property type="term" value="C:nucleus"/>
    <property type="evidence" value="ECO:0007669"/>
    <property type="project" value="TreeGrafter"/>
</dbReference>
<dbReference type="CDD" id="cd02859">
    <property type="entry name" value="E_set_AMPKbeta_like_N"/>
    <property type="match status" value="1"/>
</dbReference>
<gene>
    <name evidence="4" type="primary">GAL83</name>
    <name evidence="4" type="ORF">AWJ20_2112</name>
</gene>
<dbReference type="OrthoDB" id="531008at2759"/>
<proteinExistence type="inferred from homology"/>
<dbReference type="Pfam" id="PF04739">
    <property type="entry name" value="AMPKBI"/>
    <property type="match status" value="1"/>
</dbReference>
<reference evidence="4 5" key="1">
    <citation type="submission" date="2016-02" db="EMBL/GenBank/DDBJ databases">
        <title>Complete genome sequence and transcriptome regulation of the pentose utilising yeast Sugiyamaella lignohabitans.</title>
        <authorList>
            <person name="Bellasio M."/>
            <person name="Peymann A."/>
            <person name="Valli M."/>
            <person name="Sipitzky M."/>
            <person name="Graf A."/>
            <person name="Sauer M."/>
            <person name="Marx H."/>
            <person name="Mattanovich D."/>
        </authorList>
    </citation>
    <scope>NUCLEOTIDE SEQUENCE [LARGE SCALE GENOMIC DNA]</scope>
    <source>
        <strain evidence="4 5">CBS 10342</strain>
    </source>
</reference>
<feature type="domain" description="Association with the SNF1 complex (ASC)" evidence="3">
    <location>
        <begin position="375"/>
        <end position="474"/>
    </location>
</feature>
<evidence type="ECO:0000256" key="1">
    <source>
        <dbReference type="ARBA" id="ARBA00010926"/>
    </source>
</evidence>
<feature type="compositionally biased region" description="Low complexity" evidence="2">
    <location>
        <begin position="82"/>
        <end position="93"/>
    </location>
</feature>
<dbReference type="Gene3D" id="6.20.250.60">
    <property type="match status" value="1"/>
</dbReference>
<feature type="compositionally biased region" description="Basic and acidic residues" evidence="2">
    <location>
        <begin position="103"/>
        <end position="117"/>
    </location>
</feature>
<sequence length="474" mass="51697">MGNSSSQEDDAANKQQQQQHQQQQHHRHHFHHSHHKGSNTSTPSHDQEEFPPVPPQGFDQIPIAGVGVTATTSVSKEQATVSPPGGTSGNTGSLNQHQRSSSFHHEEFASASHEENVRQVPATATTPSSATTAQPPAASAGVGGSNKPVVQPLQSYDANSTNSNDGAKRPPLRRKSTLLLDEPAEMDEEEMELSKLKLTNELKPLSRAGSGEEVVLTNQDDYQGNVFSTVIDWKQGGNKVYVTGTFTGWRKMIRLSKVSEEQLQNQKAHADASGDNQQPPLASTPPTISKDLFSVVLKLPKGTHRLRFVVDNELRCSDFLPTATDSMGNLVNYIEVGVEEDRPVQSQSQAVAGGIGGDDEGDGEYEKFNEDDEMLREPVLQYGNEIPSVFTDPEVMDQFVSSDFVTPPQLPPHLEGVILNSNSTEKDNNSILPIPNHVVLNHLATTSIKHNVLAVASISRYSRKYVTQILYAPL</sequence>
<feature type="compositionally biased region" description="Low complexity" evidence="2">
    <location>
        <begin position="121"/>
        <end position="140"/>
    </location>
</feature>
<protein>
    <submittedName>
        <fullName evidence="4">Gal83p</fullName>
    </submittedName>
</protein>
<keyword evidence="5" id="KW-1185">Reference proteome</keyword>
<dbReference type="GO" id="GO:0019901">
    <property type="term" value="F:protein kinase binding"/>
    <property type="evidence" value="ECO:0007669"/>
    <property type="project" value="TreeGrafter"/>
</dbReference>
<dbReference type="RefSeq" id="XP_018736994.1">
    <property type="nucleotide sequence ID" value="XM_018879040.1"/>
</dbReference>
<feature type="compositionally biased region" description="Basic residues" evidence="2">
    <location>
        <begin position="23"/>
        <end position="37"/>
    </location>
</feature>
<dbReference type="InterPro" id="IPR013783">
    <property type="entry name" value="Ig-like_fold"/>
</dbReference>
<feature type="region of interest" description="Disordered" evidence="2">
    <location>
        <begin position="1"/>
        <end position="179"/>
    </location>
</feature>
<dbReference type="Gene3D" id="2.60.40.10">
    <property type="entry name" value="Immunoglobulins"/>
    <property type="match status" value="1"/>
</dbReference>
<feature type="compositionally biased region" description="Polar residues" evidence="2">
    <location>
        <begin position="69"/>
        <end position="81"/>
    </location>
</feature>